<accession>A0ABV7WFI5</accession>
<dbReference type="RefSeq" id="WP_376985503.1">
    <property type="nucleotide sequence ID" value="NZ_JBHRWW010000005.1"/>
</dbReference>
<protein>
    <submittedName>
        <fullName evidence="2">Uncharacterized protein</fullName>
    </submittedName>
</protein>
<reference evidence="3" key="1">
    <citation type="journal article" date="2019" name="Int. J. Syst. Evol. Microbiol.">
        <title>The Global Catalogue of Microorganisms (GCM) 10K type strain sequencing project: providing services to taxonomists for standard genome sequencing and annotation.</title>
        <authorList>
            <consortium name="The Broad Institute Genomics Platform"/>
            <consortium name="The Broad Institute Genome Sequencing Center for Infectious Disease"/>
            <person name="Wu L."/>
            <person name="Ma J."/>
        </authorList>
    </citation>
    <scope>NUCLEOTIDE SEQUENCE [LARGE SCALE GENOMIC DNA]</scope>
    <source>
        <strain evidence="3">NCAIM B.02333</strain>
    </source>
</reference>
<keyword evidence="3" id="KW-1185">Reference proteome</keyword>
<organism evidence="2 3">
    <name type="scientific">Aquipuribacter hungaricus</name>
    <dbReference type="NCBI Taxonomy" id="545624"/>
    <lineage>
        <taxon>Bacteria</taxon>
        <taxon>Bacillati</taxon>
        <taxon>Actinomycetota</taxon>
        <taxon>Actinomycetes</taxon>
        <taxon>Micrococcales</taxon>
        <taxon>Intrasporangiaceae</taxon>
        <taxon>Aquipuribacter</taxon>
    </lineage>
</organism>
<evidence type="ECO:0000256" key="1">
    <source>
        <dbReference type="SAM" id="MobiDB-lite"/>
    </source>
</evidence>
<evidence type="ECO:0000313" key="3">
    <source>
        <dbReference type="Proteomes" id="UP001595685"/>
    </source>
</evidence>
<comment type="caution">
    <text evidence="2">The sequence shown here is derived from an EMBL/GenBank/DDBJ whole genome shotgun (WGS) entry which is preliminary data.</text>
</comment>
<feature type="region of interest" description="Disordered" evidence="1">
    <location>
        <begin position="37"/>
        <end position="74"/>
    </location>
</feature>
<name>A0ABV7WFI5_9MICO</name>
<dbReference type="Proteomes" id="UP001595685">
    <property type="component" value="Unassembled WGS sequence"/>
</dbReference>
<dbReference type="EMBL" id="JBHRWW010000005">
    <property type="protein sequence ID" value="MFC3688514.1"/>
    <property type="molecule type" value="Genomic_DNA"/>
</dbReference>
<gene>
    <name evidence="2" type="ORF">ACFOLH_09200</name>
</gene>
<evidence type="ECO:0000313" key="2">
    <source>
        <dbReference type="EMBL" id="MFC3688514.1"/>
    </source>
</evidence>
<sequence>MGVLVGGTLGQQAGVRVADIVQVLQVVVVVLVVVRRDEGGGGGRHGTRAGRRAAEGPPAAALRGHRERHHRDGGWPWRGVAVVRRGAHAQWCRQRHRAP</sequence>
<proteinExistence type="predicted"/>